<evidence type="ECO:0000313" key="2">
    <source>
        <dbReference type="EMBL" id="MFD0915826.1"/>
    </source>
</evidence>
<dbReference type="RefSeq" id="WP_377211672.1">
    <property type="nucleotide sequence ID" value="NZ_JBHTJV010000003.1"/>
</dbReference>
<comment type="caution">
    <text evidence="2">The sequence shown here is derived from an EMBL/GenBank/DDBJ whole genome shotgun (WGS) entry which is preliminary data.</text>
</comment>
<evidence type="ECO:0000256" key="1">
    <source>
        <dbReference type="SAM" id="SignalP"/>
    </source>
</evidence>
<reference evidence="3" key="1">
    <citation type="journal article" date="2019" name="Int. J. Syst. Evol. Microbiol.">
        <title>The Global Catalogue of Microorganisms (GCM) 10K type strain sequencing project: providing services to taxonomists for standard genome sequencing and annotation.</title>
        <authorList>
            <consortium name="The Broad Institute Genomics Platform"/>
            <consortium name="The Broad Institute Genome Sequencing Center for Infectious Disease"/>
            <person name="Wu L."/>
            <person name="Ma J."/>
        </authorList>
    </citation>
    <scope>NUCLEOTIDE SEQUENCE [LARGE SCALE GENOMIC DNA]</scope>
    <source>
        <strain evidence="3">CCUG 60023</strain>
    </source>
</reference>
<sequence length="116" mass="11768">MKAFNSPLTTMTRRTMLASTGAATGALAFGSALPIGSAQAFGFVTTPLAAACHHNHTYQISSLMVSMGSPVLSAHEKTALMAHAACPGCGESFSGDLMAEVVCQNVELTCSASVSA</sequence>
<feature type="signal peptide" evidence="1">
    <location>
        <begin position="1"/>
        <end position="40"/>
    </location>
</feature>
<keyword evidence="1" id="KW-0732">Signal</keyword>
<protein>
    <submittedName>
        <fullName evidence="2">Uncharacterized protein</fullName>
    </submittedName>
</protein>
<dbReference type="PROSITE" id="PS51318">
    <property type="entry name" value="TAT"/>
    <property type="match status" value="1"/>
</dbReference>
<keyword evidence="3" id="KW-1185">Reference proteome</keyword>
<feature type="chain" id="PRO_5047462217" evidence="1">
    <location>
        <begin position="41"/>
        <end position="116"/>
    </location>
</feature>
<dbReference type="Proteomes" id="UP001597101">
    <property type="component" value="Unassembled WGS sequence"/>
</dbReference>
<organism evidence="2 3">
    <name type="scientific">Pseudahrensia aquimaris</name>
    <dbReference type="NCBI Taxonomy" id="744461"/>
    <lineage>
        <taxon>Bacteria</taxon>
        <taxon>Pseudomonadati</taxon>
        <taxon>Pseudomonadota</taxon>
        <taxon>Alphaproteobacteria</taxon>
        <taxon>Hyphomicrobiales</taxon>
        <taxon>Ahrensiaceae</taxon>
        <taxon>Pseudahrensia</taxon>
    </lineage>
</organism>
<dbReference type="InterPro" id="IPR006311">
    <property type="entry name" value="TAT_signal"/>
</dbReference>
<accession>A0ABW3FBK3</accession>
<proteinExistence type="predicted"/>
<evidence type="ECO:0000313" key="3">
    <source>
        <dbReference type="Proteomes" id="UP001597101"/>
    </source>
</evidence>
<name>A0ABW3FBK3_9HYPH</name>
<dbReference type="EMBL" id="JBHTJV010000003">
    <property type="protein sequence ID" value="MFD0915826.1"/>
    <property type="molecule type" value="Genomic_DNA"/>
</dbReference>
<gene>
    <name evidence="2" type="ORF">ACFQ14_05350</name>
</gene>